<sequence length="248" mass="28895">MKEEVALIPGIYNYCDSWCERCPFTKRCQNFALQYPDGLKQPNMDAETLVKRLMETLELTKSYVDKARQQRLLPEHRAVEQETKAVTFQTEGSVRNPLTALCDEYLRQTAEWLKQEKDLLEQAGHQQAFETNLGLRTEAEVTLLLKTLKDAWETLKWYRTLIPVKVVSALQINNGMTPDAVLRAYFNGKAKLVLVSIDYSLKAWHTLLENYPEKTDDVLDMLILLDRIRRQMETTFPEARHFRRPGLD</sequence>
<comment type="caution">
    <text evidence="1">The sequence shown here is derived from an EMBL/GenBank/DDBJ whole genome shotgun (WGS) entry which is preliminary data.</text>
</comment>
<dbReference type="OrthoDB" id="1114593at2"/>
<organism evidence="1 2">
    <name type="scientific">Larkinella punicea</name>
    <dbReference type="NCBI Taxonomy" id="2315727"/>
    <lineage>
        <taxon>Bacteria</taxon>
        <taxon>Pseudomonadati</taxon>
        <taxon>Bacteroidota</taxon>
        <taxon>Cytophagia</taxon>
        <taxon>Cytophagales</taxon>
        <taxon>Spirosomataceae</taxon>
        <taxon>Larkinella</taxon>
    </lineage>
</organism>
<proteinExistence type="predicted"/>
<dbReference type="AlphaFoldDB" id="A0A368JJU7"/>
<evidence type="ECO:0000313" key="2">
    <source>
        <dbReference type="Proteomes" id="UP000253383"/>
    </source>
</evidence>
<evidence type="ECO:0000313" key="1">
    <source>
        <dbReference type="EMBL" id="RCR67937.1"/>
    </source>
</evidence>
<gene>
    <name evidence="1" type="ORF">DUE52_19660</name>
</gene>
<accession>A0A368JJU7</accession>
<dbReference type="RefSeq" id="WP_114407743.1">
    <property type="nucleotide sequence ID" value="NZ_QOWE01000016.1"/>
</dbReference>
<dbReference type="Proteomes" id="UP000253383">
    <property type="component" value="Unassembled WGS sequence"/>
</dbReference>
<dbReference type="EMBL" id="QOWE01000016">
    <property type="protein sequence ID" value="RCR67937.1"/>
    <property type="molecule type" value="Genomic_DNA"/>
</dbReference>
<name>A0A368JJU7_9BACT</name>
<keyword evidence="2" id="KW-1185">Reference proteome</keyword>
<protein>
    <submittedName>
        <fullName evidence="1">Uncharacterized protein</fullName>
    </submittedName>
</protein>
<reference evidence="1 2" key="1">
    <citation type="submission" date="2018-07" db="EMBL/GenBank/DDBJ databases">
        <title>Genome analysis of Larkinella rosea.</title>
        <authorList>
            <person name="Zhou Z."/>
            <person name="Wang G."/>
        </authorList>
    </citation>
    <scope>NUCLEOTIDE SEQUENCE [LARGE SCALE GENOMIC DNA]</scope>
    <source>
        <strain evidence="2">zzj9</strain>
    </source>
</reference>